<dbReference type="EMBL" id="ML119698">
    <property type="protein sequence ID" value="RPA79503.1"/>
    <property type="molecule type" value="Genomic_DNA"/>
</dbReference>
<dbReference type="AlphaFoldDB" id="A0A3N4I068"/>
<name>A0A3N4I068_ASCIM</name>
<keyword evidence="1" id="KW-0732">Signal</keyword>
<gene>
    <name evidence="2" type="ORF">BJ508DRAFT_140485</name>
</gene>
<evidence type="ECO:0000313" key="3">
    <source>
        <dbReference type="Proteomes" id="UP000275078"/>
    </source>
</evidence>
<reference evidence="2 3" key="1">
    <citation type="journal article" date="2018" name="Nat. Ecol. Evol.">
        <title>Pezizomycetes genomes reveal the molecular basis of ectomycorrhizal truffle lifestyle.</title>
        <authorList>
            <person name="Murat C."/>
            <person name="Payen T."/>
            <person name="Noel B."/>
            <person name="Kuo A."/>
            <person name="Morin E."/>
            <person name="Chen J."/>
            <person name="Kohler A."/>
            <person name="Krizsan K."/>
            <person name="Balestrini R."/>
            <person name="Da Silva C."/>
            <person name="Montanini B."/>
            <person name="Hainaut M."/>
            <person name="Levati E."/>
            <person name="Barry K.W."/>
            <person name="Belfiori B."/>
            <person name="Cichocki N."/>
            <person name="Clum A."/>
            <person name="Dockter R.B."/>
            <person name="Fauchery L."/>
            <person name="Guy J."/>
            <person name="Iotti M."/>
            <person name="Le Tacon F."/>
            <person name="Lindquist E.A."/>
            <person name="Lipzen A."/>
            <person name="Malagnac F."/>
            <person name="Mello A."/>
            <person name="Molinier V."/>
            <person name="Miyauchi S."/>
            <person name="Poulain J."/>
            <person name="Riccioni C."/>
            <person name="Rubini A."/>
            <person name="Sitrit Y."/>
            <person name="Splivallo R."/>
            <person name="Traeger S."/>
            <person name="Wang M."/>
            <person name="Zifcakova L."/>
            <person name="Wipf D."/>
            <person name="Zambonelli A."/>
            <person name="Paolocci F."/>
            <person name="Nowrousian M."/>
            <person name="Ottonello S."/>
            <person name="Baldrian P."/>
            <person name="Spatafora J.W."/>
            <person name="Henrissat B."/>
            <person name="Nagy L.G."/>
            <person name="Aury J.M."/>
            <person name="Wincker P."/>
            <person name="Grigoriev I.V."/>
            <person name="Bonfante P."/>
            <person name="Martin F.M."/>
        </authorList>
    </citation>
    <scope>NUCLEOTIDE SEQUENCE [LARGE SCALE GENOMIC DNA]</scope>
    <source>
        <strain evidence="2 3">RN42</strain>
    </source>
</reference>
<evidence type="ECO:0000313" key="2">
    <source>
        <dbReference type="EMBL" id="RPA79503.1"/>
    </source>
</evidence>
<sequence length="91" mass="10029">MRTPTALPSFTGLSVVLLVTLTEEALPLEALLFGRAERLGELRDRIPATNHTNHPLPATTFPRHILLHTQKLSKIASIPGTSDAFFYIPAR</sequence>
<keyword evidence="3" id="KW-1185">Reference proteome</keyword>
<accession>A0A3N4I068</accession>
<protein>
    <recommendedName>
        <fullName evidence="4">Secreted protein</fullName>
    </recommendedName>
</protein>
<evidence type="ECO:0000256" key="1">
    <source>
        <dbReference type="SAM" id="SignalP"/>
    </source>
</evidence>
<feature type="chain" id="PRO_5018317545" description="Secreted protein" evidence="1">
    <location>
        <begin position="26"/>
        <end position="91"/>
    </location>
</feature>
<proteinExistence type="predicted"/>
<dbReference type="Proteomes" id="UP000275078">
    <property type="component" value="Unassembled WGS sequence"/>
</dbReference>
<feature type="signal peptide" evidence="1">
    <location>
        <begin position="1"/>
        <end position="25"/>
    </location>
</feature>
<organism evidence="2 3">
    <name type="scientific">Ascobolus immersus RN42</name>
    <dbReference type="NCBI Taxonomy" id="1160509"/>
    <lineage>
        <taxon>Eukaryota</taxon>
        <taxon>Fungi</taxon>
        <taxon>Dikarya</taxon>
        <taxon>Ascomycota</taxon>
        <taxon>Pezizomycotina</taxon>
        <taxon>Pezizomycetes</taxon>
        <taxon>Pezizales</taxon>
        <taxon>Ascobolaceae</taxon>
        <taxon>Ascobolus</taxon>
    </lineage>
</organism>
<evidence type="ECO:0008006" key="4">
    <source>
        <dbReference type="Google" id="ProtNLM"/>
    </source>
</evidence>